<dbReference type="GO" id="GO:0003700">
    <property type="term" value="F:DNA-binding transcription factor activity"/>
    <property type="evidence" value="ECO:0007669"/>
    <property type="project" value="InterPro"/>
</dbReference>
<dbReference type="InterPro" id="IPR000847">
    <property type="entry name" value="LysR_HTH_N"/>
</dbReference>
<dbReference type="GO" id="GO:0006351">
    <property type="term" value="P:DNA-templated transcription"/>
    <property type="evidence" value="ECO:0007669"/>
    <property type="project" value="TreeGrafter"/>
</dbReference>
<dbReference type="Gene3D" id="3.40.190.290">
    <property type="match status" value="1"/>
</dbReference>
<evidence type="ECO:0000256" key="1">
    <source>
        <dbReference type="ARBA" id="ARBA00009437"/>
    </source>
</evidence>
<dbReference type="AlphaFoldDB" id="A0AAW8D906"/>
<dbReference type="SUPFAM" id="SSF46785">
    <property type="entry name" value="Winged helix' DNA-binding domain"/>
    <property type="match status" value="1"/>
</dbReference>
<evidence type="ECO:0000256" key="4">
    <source>
        <dbReference type="ARBA" id="ARBA00023163"/>
    </source>
</evidence>
<dbReference type="GO" id="GO:0043565">
    <property type="term" value="F:sequence-specific DNA binding"/>
    <property type="evidence" value="ECO:0007669"/>
    <property type="project" value="TreeGrafter"/>
</dbReference>
<reference evidence="6" key="1">
    <citation type="submission" date="2023-07" db="EMBL/GenBank/DDBJ databases">
        <title>Sorghum-associated microbial communities from plants grown in Nebraska, USA.</title>
        <authorList>
            <person name="Schachtman D."/>
        </authorList>
    </citation>
    <scope>NUCLEOTIDE SEQUENCE</scope>
    <source>
        <strain evidence="6">DS3754</strain>
    </source>
</reference>
<name>A0AAW8D906_9BURK</name>
<organism evidence="6 7">
    <name type="scientific">Variovorax boronicumulans</name>
    <dbReference type="NCBI Taxonomy" id="436515"/>
    <lineage>
        <taxon>Bacteria</taxon>
        <taxon>Pseudomonadati</taxon>
        <taxon>Pseudomonadota</taxon>
        <taxon>Betaproteobacteria</taxon>
        <taxon>Burkholderiales</taxon>
        <taxon>Comamonadaceae</taxon>
        <taxon>Variovorax</taxon>
    </lineage>
</organism>
<protein>
    <submittedName>
        <fullName evidence="6">DNA-binding transcriptional LysR family regulator</fullName>
    </submittedName>
</protein>
<keyword evidence="4" id="KW-0804">Transcription</keyword>
<dbReference type="Pfam" id="PF00126">
    <property type="entry name" value="HTH_1"/>
    <property type="match status" value="1"/>
</dbReference>
<dbReference type="SUPFAM" id="SSF53850">
    <property type="entry name" value="Periplasmic binding protein-like II"/>
    <property type="match status" value="1"/>
</dbReference>
<dbReference type="InterPro" id="IPR036388">
    <property type="entry name" value="WH-like_DNA-bd_sf"/>
</dbReference>
<comment type="similarity">
    <text evidence="1">Belongs to the LysR transcriptional regulatory family.</text>
</comment>
<dbReference type="PANTHER" id="PTHR30537">
    <property type="entry name" value="HTH-TYPE TRANSCRIPTIONAL REGULATOR"/>
    <property type="match status" value="1"/>
</dbReference>
<accession>A0AAW8D906</accession>
<dbReference type="Pfam" id="PF03466">
    <property type="entry name" value="LysR_substrate"/>
    <property type="match status" value="1"/>
</dbReference>
<evidence type="ECO:0000313" key="7">
    <source>
        <dbReference type="Proteomes" id="UP001242045"/>
    </source>
</evidence>
<dbReference type="InterPro" id="IPR005119">
    <property type="entry name" value="LysR_subst-bd"/>
</dbReference>
<evidence type="ECO:0000256" key="2">
    <source>
        <dbReference type="ARBA" id="ARBA00023015"/>
    </source>
</evidence>
<dbReference type="PROSITE" id="PS50931">
    <property type="entry name" value="HTH_LYSR"/>
    <property type="match status" value="1"/>
</dbReference>
<sequence length="298" mass="32907">MGLDSNLDFDWRLVRAFLAALDHGSLLAASRALGSSQPTLGRHIAELETQLGVVLFERTGRGLRPTAMAARLAESARAMESGAVSLSRSVSGANAATAGTVRISASQATARQMLPALLVRMRQELPEIQVELVSTNEVSNLLRREADIAIRMTEPTTATVVARRIGRFALGAFAQADYLRRRGTPRQTADLLRHDVLGYDRIDTIVRMSAQLGTPLQREDFCFRTDDMGAYWEALRQGMGIGFVSESLARTDSQVQRVLPQLKIPSLPVWLAVHREIRTDRRIRAVYDFLARNIPASI</sequence>
<feature type="domain" description="HTH lysR-type" evidence="5">
    <location>
        <begin position="9"/>
        <end position="66"/>
    </location>
</feature>
<dbReference type="PANTHER" id="PTHR30537:SF3">
    <property type="entry name" value="TRANSCRIPTIONAL REGULATORY PROTEIN"/>
    <property type="match status" value="1"/>
</dbReference>
<evidence type="ECO:0000313" key="6">
    <source>
        <dbReference type="EMBL" id="MDP9896568.1"/>
    </source>
</evidence>
<proteinExistence type="inferred from homology"/>
<keyword evidence="2" id="KW-0805">Transcription regulation</keyword>
<keyword evidence="3 6" id="KW-0238">DNA-binding</keyword>
<dbReference type="EMBL" id="JAUSRD010000019">
    <property type="protein sequence ID" value="MDP9896568.1"/>
    <property type="molecule type" value="Genomic_DNA"/>
</dbReference>
<dbReference type="RefSeq" id="WP_013538981.1">
    <property type="nucleotide sequence ID" value="NZ_JAUSRD010000019.1"/>
</dbReference>
<evidence type="ECO:0000259" key="5">
    <source>
        <dbReference type="PROSITE" id="PS50931"/>
    </source>
</evidence>
<dbReference type="InterPro" id="IPR058163">
    <property type="entry name" value="LysR-type_TF_proteobact-type"/>
</dbReference>
<dbReference type="Proteomes" id="UP001242045">
    <property type="component" value="Unassembled WGS sequence"/>
</dbReference>
<gene>
    <name evidence="6" type="ORF">J2W31_005704</name>
</gene>
<comment type="caution">
    <text evidence="6">The sequence shown here is derived from an EMBL/GenBank/DDBJ whole genome shotgun (WGS) entry which is preliminary data.</text>
</comment>
<dbReference type="PRINTS" id="PR00039">
    <property type="entry name" value="HTHLYSR"/>
</dbReference>
<dbReference type="Gene3D" id="1.10.10.10">
    <property type="entry name" value="Winged helix-like DNA-binding domain superfamily/Winged helix DNA-binding domain"/>
    <property type="match status" value="1"/>
</dbReference>
<evidence type="ECO:0000256" key="3">
    <source>
        <dbReference type="ARBA" id="ARBA00023125"/>
    </source>
</evidence>
<dbReference type="InterPro" id="IPR036390">
    <property type="entry name" value="WH_DNA-bd_sf"/>
</dbReference>